<sequence>MYLSVRFITAKAANSIQASVPAAAAGGKSIVEDEDFSLAKVSFGVIGLGICYFSRSIPKATDNKLPLYLSTFSALLLL</sequence>
<protein>
    <submittedName>
        <fullName evidence="1">Uncharacterized protein</fullName>
    </submittedName>
</protein>
<keyword evidence="2" id="KW-1185">Reference proteome</keyword>
<reference evidence="1 2" key="2">
    <citation type="journal article" date="2022" name="Mol. Ecol. Resour.">
        <title>The genomes of chicory, endive, great burdock and yacon provide insights into Asteraceae paleo-polyploidization history and plant inulin production.</title>
        <authorList>
            <person name="Fan W."/>
            <person name="Wang S."/>
            <person name="Wang H."/>
            <person name="Wang A."/>
            <person name="Jiang F."/>
            <person name="Liu H."/>
            <person name="Zhao H."/>
            <person name="Xu D."/>
            <person name="Zhang Y."/>
        </authorList>
    </citation>
    <scope>NUCLEOTIDE SEQUENCE [LARGE SCALE GENOMIC DNA]</scope>
    <source>
        <strain evidence="2">cv. Punajuju</strain>
        <tissue evidence="1">Leaves</tissue>
    </source>
</reference>
<organism evidence="1 2">
    <name type="scientific">Cichorium intybus</name>
    <name type="common">Chicory</name>
    <dbReference type="NCBI Taxonomy" id="13427"/>
    <lineage>
        <taxon>Eukaryota</taxon>
        <taxon>Viridiplantae</taxon>
        <taxon>Streptophyta</taxon>
        <taxon>Embryophyta</taxon>
        <taxon>Tracheophyta</taxon>
        <taxon>Spermatophyta</taxon>
        <taxon>Magnoliopsida</taxon>
        <taxon>eudicotyledons</taxon>
        <taxon>Gunneridae</taxon>
        <taxon>Pentapetalae</taxon>
        <taxon>asterids</taxon>
        <taxon>campanulids</taxon>
        <taxon>Asterales</taxon>
        <taxon>Asteraceae</taxon>
        <taxon>Cichorioideae</taxon>
        <taxon>Cichorieae</taxon>
        <taxon>Cichoriinae</taxon>
        <taxon>Cichorium</taxon>
    </lineage>
</organism>
<comment type="caution">
    <text evidence="1">The sequence shown here is derived from an EMBL/GenBank/DDBJ whole genome shotgun (WGS) entry which is preliminary data.</text>
</comment>
<proteinExistence type="predicted"/>
<dbReference type="Proteomes" id="UP001055811">
    <property type="component" value="Linkage Group LG06"/>
</dbReference>
<evidence type="ECO:0000313" key="2">
    <source>
        <dbReference type="Proteomes" id="UP001055811"/>
    </source>
</evidence>
<reference evidence="2" key="1">
    <citation type="journal article" date="2022" name="Mol. Ecol. Resour.">
        <title>The genomes of chicory, endive, great burdock and yacon provide insights into Asteraceae palaeo-polyploidization history and plant inulin production.</title>
        <authorList>
            <person name="Fan W."/>
            <person name="Wang S."/>
            <person name="Wang H."/>
            <person name="Wang A."/>
            <person name="Jiang F."/>
            <person name="Liu H."/>
            <person name="Zhao H."/>
            <person name="Xu D."/>
            <person name="Zhang Y."/>
        </authorList>
    </citation>
    <scope>NUCLEOTIDE SEQUENCE [LARGE SCALE GENOMIC DNA]</scope>
    <source>
        <strain evidence="2">cv. Punajuju</strain>
    </source>
</reference>
<name>A0ACB9BMM4_CICIN</name>
<gene>
    <name evidence="1" type="ORF">L2E82_34762</name>
</gene>
<dbReference type="EMBL" id="CM042014">
    <property type="protein sequence ID" value="KAI3723287.1"/>
    <property type="molecule type" value="Genomic_DNA"/>
</dbReference>
<accession>A0ACB9BMM4</accession>
<evidence type="ECO:0000313" key="1">
    <source>
        <dbReference type="EMBL" id="KAI3723287.1"/>
    </source>
</evidence>